<dbReference type="AlphaFoldDB" id="A0A1M6QSG6"/>
<dbReference type="PROSITE" id="PS01124">
    <property type="entry name" value="HTH_ARAC_FAMILY_2"/>
    <property type="match status" value="1"/>
</dbReference>
<evidence type="ECO:0000256" key="5">
    <source>
        <dbReference type="ARBA" id="ARBA00023012"/>
    </source>
</evidence>
<dbReference type="RefSeq" id="WP_073275399.1">
    <property type="nucleotide sequence ID" value="NZ_FRAC01000010.1"/>
</dbReference>
<dbReference type="EMBL" id="FRAC01000010">
    <property type="protein sequence ID" value="SHK23053.1"/>
    <property type="molecule type" value="Genomic_DNA"/>
</dbReference>
<dbReference type="STRING" id="1121322.SAMN02745136_02009"/>
<dbReference type="Proteomes" id="UP000184386">
    <property type="component" value="Unassembled WGS sequence"/>
</dbReference>
<dbReference type="Gene3D" id="3.40.50.2300">
    <property type="match status" value="1"/>
</dbReference>
<accession>A0A1M6QSG6</accession>
<dbReference type="Gene3D" id="1.10.10.60">
    <property type="entry name" value="Homeodomain-like"/>
    <property type="match status" value="2"/>
</dbReference>
<dbReference type="InterPro" id="IPR051552">
    <property type="entry name" value="HptR"/>
</dbReference>
<comment type="function">
    <text evidence="9">May play the central regulatory role in sporulation. It may be an element of the effector pathway responsible for the activation of sporulation genes in response to nutritional stress. Spo0A may act in concert with spo0H (a sigma factor) to control the expression of some genes that are critical to the sporulation process.</text>
</comment>
<dbReference type="InterPro" id="IPR020449">
    <property type="entry name" value="Tscrpt_reg_AraC-type_HTH"/>
</dbReference>
<feature type="region of interest" description="Disordered" evidence="11">
    <location>
        <begin position="123"/>
        <end position="153"/>
    </location>
</feature>
<gene>
    <name evidence="14" type="ORF">SAMN02745136_02009</name>
</gene>
<feature type="modified residue" description="4-aspartylphosphate" evidence="10">
    <location>
        <position position="55"/>
    </location>
</feature>
<sequence length="274" mass="31175">MFKVMIIDDEPIIVEGIKRIVPWEKYGCCIIETANDGIEGSRLIRELKPDILFSDISMPGIDGLTMVAGLRSEFPRIKICILTGYRDFDYAQKAISLGVSRYLLKPSNLSEIEEAIAVMTAGLTSTEEEEAGGREEKEDSRDEKEERQEDPESKAAGSFIVYNAVQYMEENYNRKITLSEVAEKTYISQWHLSKLLNRHMGLNFSEILNNIRVKEAKKLLMNSAMRIGDIAWEVGFTDIAHFSKVFKKLTGLSANEYRNSVLVKELMDADKNRE</sequence>
<evidence type="ECO:0000256" key="7">
    <source>
        <dbReference type="ARBA" id="ARBA00023125"/>
    </source>
</evidence>
<evidence type="ECO:0000256" key="3">
    <source>
        <dbReference type="ARBA" id="ARBA00022490"/>
    </source>
</evidence>
<dbReference type="GO" id="GO:0043565">
    <property type="term" value="F:sequence-specific DNA binding"/>
    <property type="evidence" value="ECO:0007669"/>
    <property type="project" value="InterPro"/>
</dbReference>
<keyword evidence="3" id="KW-0963">Cytoplasm</keyword>
<feature type="domain" description="Response regulatory" evidence="13">
    <location>
        <begin position="3"/>
        <end position="120"/>
    </location>
</feature>
<feature type="domain" description="HTH araC/xylS-type" evidence="12">
    <location>
        <begin position="162"/>
        <end position="260"/>
    </location>
</feature>
<dbReference type="Pfam" id="PF12833">
    <property type="entry name" value="HTH_18"/>
    <property type="match status" value="1"/>
</dbReference>
<evidence type="ECO:0000259" key="13">
    <source>
        <dbReference type="PROSITE" id="PS50110"/>
    </source>
</evidence>
<keyword evidence="8" id="KW-0804">Transcription</keyword>
<reference evidence="14 15" key="1">
    <citation type="submission" date="2016-11" db="EMBL/GenBank/DDBJ databases">
        <authorList>
            <person name="Jaros S."/>
            <person name="Januszkiewicz K."/>
            <person name="Wedrychowicz H."/>
        </authorList>
    </citation>
    <scope>NUCLEOTIDE SEQUENCE [LARGE SCALE GENOMIC DNA]</scope>
    <source>
        <strain evidence="14 15">DSM 15929</strain>
    </source>
</reference>
<dbReference type="Pfam" id="PF00072">
    <property type="entry name" value="Response_reg"/>
    <property type="match status" value="1"/>
</dbReference>
<keyword evidence="15" id="KW-1185">Reference proteome</keyword>
<evidence type="ECO:0000256" key="11">
    <source>
        <dbReference type="SAM" id="MobiDB-lite"/>
    </source>
</evidence>
<evidence type="ECO:0000256" key="4">
    <source>
        <dbReference type="ARBA" id="ARBA00022553"/>
    </source>
</evidence>
<evidence type="ECO:0000313" key="14">
    <source>
        <dbReference type="EMBL" id="SHK23053.1"/>
    </source>
</evidence>
<feature type="compositionally biased region" description="Basic and acidic residues" evidence="11">
    <location>
        <begin position="131"/>
        <end position="153"/>
    </location>
</feature>
<evidence type="ECO:0000256" key="10">
    <source>
        <dbReference type="PROSITE-ProRule" id="PRU00169"/>
    </source>
</evidence>
<evidence type="ECO:0000256" key="9">
    <source>
        <dbReference type="ARBA" id="ARBA00024867"/>
    </source>
</evidence>
<dbReference type="OrthoDB" id="1769137at2"/>
<evidence type="ECO:0000256" key="2">
    <source>
        <dbReference type="ARBA" id="ARBA00018672"/>
    </source>
</evidence>
<dbReference type="GO" id="GO:0003700">
    <property type="term" value="F:DNA-binding transcription factor activity"/>
    <property type="evidence" value="ECO:0007669"/>
    <property type="project" value="InterPro"/>
</dbReference>
<dbReference type="InterPro" id="IPR018060">
    <property type="entry name" value="HTH_AraC"/>
</dbReference>
<keyword evidence="6" id="KW-0805">Transcription regulation</keyword>
<dbReference type="InterPro" id="IPR001789">
    <property type="entry name" value="Sig_transdc_resp-reg_receiver"/>
</dbReference>
<dbReference type="SUPFAM" id="SSF46689">
    <property type="entry name" value="Homeodomain-like"/>
    <property type="match status" value="2"/>
</dbReference>
<dbReference type="PROSITE" id="PS00041">
    <property type="entry name" value="HTH_ARAC_FAMILY_1"/>
    <property type="match status" value="1"/>
</dbReference>
<dbReference type="InterPro" id="IPR009057">
    <property type="entry name" value="Homeodomain-like_sf"/>
</dbReference>
<dbReference type="SUPFAM" id="SSF52172">
    <property type="entry name" value="CheY-like"/>
    <property type="match status" value="1"/>
</dbReference>
<dbReference type="SMART" id="SM00342">
    <property type="entry name" value="HTH_ARAC"/>
    <property type="match status" value="1"/>
</dbReference>
<organism evidence="14 15">
    <name type="scientific">Anaerocolumna jejuensis DSM 15929</name>
    <dbReference type="NCBI Taxonomy" id="1121322"/>
    <lineage>
        <taxon>Bacteria</taxon>
        <taxon>Bacillati</taxon>
        <taxon>Bacillota</taxon>
        <taxon>Clostridia</taxon>
        <taxon>Lachnospirales</taxon>
        <taxon>Lachnospiraceae</taxon>
        <taxon>Anaerocolumna</taxon>
    </lineage>
</organism>
<dbReference type="CDD" id="cd17536">
    <property type="entry name" value="REC_YesN-like"/>
    <property type="match status" value="1"/>
</dbReference>
<dbReference type="PRINTS" id="PR00032">
    <property type="entry name" value="HTHARAC"/>
</dbReference>
<dbReference type="PANTHER" id="PTHR42713">
    <property type="entry name" value="HISTIDINE KINASE-RELATED"/>
    <property type="match status" value="1"/>
</dbReference>
<evidence type="ECO:0000256" key="1">
    <source>
        <dbReference type="ARBA" id="ARBA00004496"/>
    </source>
</evidence>
<dbReference type="GO" id="GO:0005737">
    <property type="term" value="C:cytoplasm"/>
    <property type="evidence" value="ECO:0007669"/>
    <property type="project" value="UniProtKB-SubCell"/>
</dbReference>
<evidence type="ECO:0000256" key="6">
    <source>
        <dbReference type="ARBA" id="ARBA00023015"/>
    </source>
</evidence>
<dbReference type="PROSITE" id="PS50110">
    <property type="entry name" value="RESPONSE_REGULATORY"/>
    <property type="match status" value="1"/>
</dbReference>
<evidence type="ECO:0000256" key="8">
    <source>
        <dbReference type="ARBA" id="ARBA00023163"/>
    </source>
</evidence>
<dbReference type="GO" id="GO:0000160">
    <property type="term" value="P:phosphorelay signal transduction system"/>
    <property type="evidence" value="ECO:0007669"/>
    <property type="project" value="UniProtKB-KW"/>
</dbReference>
<dbReference type="InterPro" id="IPR011006">
    <property type="entry name" value="CheY-like_superfamily"/>
</dbReference>
<keyword evidence="5" id="KW-0902">Two-component regulatory system</keyword>
<name>A0A1M6QSG6_9FIRM</name>
<dbReference type="PANTHER" id="PTHR42713:SF3">
    <property type="entry name" value="TRANSCRIPTIONAL REGULATORY PROTEIN HPTR"/>
    <property type="match status" value="1"/>
</dbReference>
<dbReference type="SMART" id="SM00448">
    <property type="entry name" value="REC"/>
    <property type="match status" value="1"/>
</dbReference>
<dbReference type="InterPro" id="IPR018062">
    <property type="entry name" value="HTH_AraC-typ_CS"/>
</dbReference>
<evidence type="ECO:0000313" key="15">
    <source>
        <dbReference type="Proteomes" id="UP000184386"/>
    </source>
</evidence>
<proteinExistence type="predicted"/>
<comment type="subcellular location">
    <subcellularLocation>
        <location evidence="1">Cytoplasm</location>
    </subcellularLocation>
</comment>
<keyword evidence="4 10" id="KW-0597">Phosphoprotein</keyword>
<evidence type="ECO:0000259" key="12">
    <source>
        <dbReference type="PROSITE" id="PS01124"/>
    </source>
</evidence>
<protein>
    <recommendedName>
        <fullName evidence="2">Stage 0 sporulation protein A homolog</fullName>
    </recommendedName>
</protein>
<keyword evidence="7" id="KW-0238">DNA-binding</keyword>